<gene>
    <name evidence="2" type="ORF">NCGR_LOCUS17456</name>
</gene>
<sequence length="90" mass="9054">MGSCFGVFRRGKEAPADAGDKKNELPIGTQTKEGLSTTAAPPSAAAAAGEEDTPKPQTPETTNGGLPRVTSRPPRAPDVVVSVVVTAAPA</sequence>
<protein>
    <submittedName>
        <fullName evidence="2">Uncharacterized protein</fullName>
    </submittedName>
</protein>
<feature type="compositionally biased region" description="Low complexity" evidence="1">
    <location>
        <begin position="36"/>
        <end position="48"/>
    </location>
</feature>
<accession>A0A811NKG8</accession>
<evidence type="ECO:0000256" key="1">
    <source>
        <dbReference type="SAM" id="MobiDB-lite"/>
    </source>
</evidence>
<name>A0A811NKG8_9POAL</name>
<organism evidence="2 3">
    <name type="scientific">Miscanthus lutarioriparius</name>
    <dbReference type="NCBI Taxonomy" id="422564"/>
    <lineage>
        <taxon>Eukaryota</taxon>
        <taxon>Viridiplantae</taxon>
        <taxon>Streptophyta</taxon>
        <taxon>Embryophyta</taxon>
        <taxon>Tracheophyta</taxon>
        <taxon>Spermatophyta</taxon>
        <taxon>Magnoliopsida</taxon>
        <taxon>Liliopsida</taxon>
        <taxon>Poales</taxon>
        <taxon>Poaceae</taxon>
        <taxon>PACMAD clade</taxon>
        <taxon>Panicoideae</taxon>
        <taxon>Andropogonodae</taxon>
        <taxon>Andropogoneae</taxon>
        <taxon>Saccharinae</taxon>
        <taxon>Miscanthus</taxon>
    </lineage>
</organism>
<evidence type="ECO:0000313" key="2">
    <source>
        <dbReference type="EMBL" id="CAD6225393.1"/>
    </source>
</evidence>
<dbReference type="Proteomes" id="UP000604825">
    <property type="component" value="Unassembled WGS sequence"/>
</dbReference>
<keyword evidence="3" id="KW-1185">Reference proteome</keyword>
<comment type="caution">
    <text evidence="2">The sequence shown here is derived from an EMBL/GenBank/DDBJ whole genome shotgun (WGS) entry which is preliminary data.</text>
</comment>
<dbReference type="AlphaFoldDB" id="A0A811NKG8"/>
<dbReference type="EMBL" id="CAJGYO010000004">
    <property type="protein sequence ID" value="CAD6225393.1"/>
    <property type="molecule type" value="Genomic_DNA"/>
</dbReference>
<feature type="region of interest" description="Disordered" evidence="1">
    <location>
        <begin position="1"/>
        <end position="77"/>
    </location>
</feature>
<proteinExistence type="predicted"/>
<evidence type="ECO:0000313" key="3">
    <source>
        <dbReference type="Proteomes" id="UP000604825"/>
    </source>
</evidence>
<reference evidence="2" key="1">
    <citation type="submission" date="2020-10" db="EMBL/GenBank/DDBJ databases">
        <authorList>
            <person name="Han B."/>
            <person name="Lu T."/>
            <person name="Zhao Q."/>
            <person name="Huang X."/>
            <person name="Zhao Y."/>
        </authorList>
    </citation>
    <scope>NUCLEOTIDE SEQUENCE</scope>
</reference>
<feature type="compositionally biased region" description="Basic and acidic residues" evidence="1">
    <location>
        <begin position="10"/>
        <end position="24"/>
    </location>
</feature>